<comment type="pathway">
    <text evidence="2 9">Amino-acid biosynthesis; L-tryptophan biosynthesis; L-tryptophan from chorismate: step 4/5.</text>
</comment>
<dbReference type="PANTHER" id="PTHR22854:SF2">
    <property type="entry name" value="INDOLE-3-GLYCEROL-PHOSPHATE SYNTHASE"/>
    <property type="match status" value="1"/>
</dbReference>
<dbReference type="PANTHER" id="PTHR22854">
    <property type="entry name" value="TRYPTOPHAN BIOSYNTHESIS PROTEIN"/>
    <property type="match status" value="1"/>
</dbReference>
<protein>
    <recommendedName>
        <fullName evidence="9">Indole-3-glycerol phosphate synthase</fullName>
        <shortName evidence="9">IGPS</shortName>
        <ecNumber evidence="9">4.1.1.48</ecNumber>
    </recommendedName>
</protein>
<dbReference type="AlphaFoldDB" id="A0A9D1MAG7"/>
<name>A0A9D1MAG7_9FIRM</name>
<keyword evidence="4 9" id="KW-0028">Amino-acid biosynthesis</keyword>
<feature type="domain" description="Indole-3-glycerol phosphate synthase" evidence="10">
    <location>
        <begin position="3"/>
        <end position="255"/>
    </location>
</feature>
<keyword evidence="5 9" id="KW-0210">Decarboxylase</keyword>
<evidence type="ECO:0000256" key="1">
    <source>
        <dbReference type="ARBA" id="ARBA00001633"/>
    </source>
</evidence>
<evidence type="ECO:0000256" key="8">
    <source>
        <dbReference type="ARBA" id="ARBA00023239"/>
    </source>
</evidence>
<evidence type="ECO:0000256" key="9">
    <source>
        <dbReference type="HAMAP-Rule" id="MF_00134"/>
    </source>
</evidence>
<evidence type="ECO:0000256" key="6">
    <source>
        <dbReference type="ARBA" id="ARBA00022822"/>
    </source>
</evidence>
<dbReference type="HAMAP" id="MF_00134_B">
    <property type="entry name" value="IGPS_B"/>
    <property type="match status" value="1"/>
</dbReference>
<dbReference type="InterPro" id="IPR001468">
    <property type="entry name" value="Indole-3-GlycerolPSynthase_CS"/>
</dbReference>
<evidence type="ECO:0000256" key="5">
    <source>
        <dbReference type="ARBA" id="ARBA00022793"/>
    </source>
</evidence>
<dbReference type="PROSITE" id="PS00614">
    <property type="entry name" value="IGPS"/>
    <property type="match status" value="1"/>
</dbReference>
<gene>
    <name evidence="9 11" type="primary">trpC</name>
    <name evidence="11" type="ORF">IAA61_02515</name>
</gene>
<evidence type="ECO:0000256" key="7">
    <source>
        <dbReference type="ARBA" id="ARBA00023141"/>
    </source>
</evidence>
<comment type="caution">
    <text evidence="11">The sequence shown here is derived from an EMBL/GenBank/DDBJ whole genome shotgun (WGS) entry which is preliminary data.</text>
</comment>
<comment type="similarity">
    <text evidence="3 9">Belongs to the TrpC family.</text>
</comment>
<dbReference type="InterPro" id="IPR013785">
    <property type="entry name" value="Aldolase_TIM"/>
</dbReference>
<dbReference type="GO" id="GO:0000162">
    <property type="term" value="P:L-tryptophan biosynthetic process"/>
    <property type="evidence" value="ECO:0007669"/>
    <property type="project" value="UniProtKB-UniRule"/>
</dbReference>
<evidence type="ECO:0000259" key="10">
    <source>
        <dbReference type="Pfam" id="PF00218"/>
    </source>
</evidence>
<dbReference type="Gene3D" id="3.20.20.70">
    <property type="entry name" value="Aldolase class I"/>
    <property type="match status" value="1"/>
</dbReference>
<reference evidence="11" key="2">
    <citation type="journal article" date="2021" name="PeerJ">
        <title>Extensive microbial diversity within the chicken gut microbiome revealed by metagenomics and culture.</title>
        <authorList>
            <person name="Gilroy R."/>
            <person name="Ravi A."/>
            <person name="Getino M."/>
            <person name="Pursley I."/>
            <person name="Horton D.L."/>
            <person name="Alikhan N.F."/>
            <person name="Baker D."/>
            <person name="Gharbi K."/>
            <person name="Hall N."/>
            <person name="Watson M."/>
            <person name="Adriaenssens E.M."/>
            <person name="Foster-Nyarko E."/>
            <person name="Jarju S."/>
            <person name="Secka A."/>
            <person name="Antonio M."/>
            <person name="Oren A."/>
            <person name="Chaudhuri R.R."/>
            <person name="La Ragione R."/>
            <person name="Hildebrand F."/>
            <person name="Pallen M.J."/>
        </authorList>
    </citation>
    <scope>NUCLEOTIDE SEQUENCE</scope>
    <source>
        <strain evidence="11">USAMLcec3-3695</strain>
    </source>
</reference>
<dbReference type="InterPro" id="IPR011060">
    <property type="entry name" value="RibuloseP-bd_barrel"/>
</dbReference>
<comment type="catalytic activity">
    <reaction evidence="1 9">
        <text>1-(2-carboxyphenylamino)-1-deoxy-D-ribulose 5-phosphate + H(+) = (1S,2R)-1-C-(indol-3-yl)glycerol 3-phosphate + CO2 + H2O</text>
        <dbReference type="Rhea" id="RHEA:23476"/>
        <dbReference type="ChEBI" id="CHEBI:15377"/>
        <dbReference type="ChEBI" id="CHEBI:15378"/>
        <dbReference type="ChEBI" id="CHEBI:16526"/>
        <dbReference type="ChEBI" id="CHEBI:58613"/>
        <dbReference type="ChEBI" id="CHEBI:58866"/>
        <dbReference type="EC" id="4.1.1.48"/>
    </reaction>
</comment>
<dbReference type="Pfam" id="PF00218">
    <property type="entry name" value="IGPS"/>
    <property type="match status" value="1"/>
</dbReference>
<dbReference type="FunFam" id="3.20.20.70:FF:000024">
    <property type="entry name" value="Indole-3-glycerol phosphate synthase"/>
    <property type="match status" value="1"/>
</dbReference>
<dbReference type="NCBIfam" id="NF001377">
    <property type="entry name" value="PRK00278.2-4"/>
    <property type="match status" value="1"/>
</dbReference>
<keyword evidence="7 9" id="KW-0057">Aromatic amino acid biosynthesis</keyword>
<dbReference type="EC" id="4.1.1.48" evidence="9"/>
<dbReference type="Proteomes" id="UP000824109">
    <property type="component" value="Unassembled WGS sequence"/>
</dbReference>
<evidence type="ECO:0000256" key="2">
    <source>
        <dbReference type="ARBA" id="ARBA00004696"/>
    </source>
</evidence>
<proteinExistence type="inferred from homology"/>
<sequence length="260" mass="29708">MILDKLIGSTKKRVAEAKERVSPSELIKRLDKAELRPPRFRDALIGYDGVSIIAEIKKASPSKGLIRPDFDHMRIAEEYSRSGIQAMSVLTEPEYFKGELGYVSDITSRIDIPVLRKDFTVDEYMIYEAKLAGADAILLIMAALTDDEYRRFYKTATELGLDVLTETHNETEVKRALEYAEIIGVNNRDLTTFNEDIRTCERLLPLIPEDRVKVAESAVRTHDDYEYLSSLSYDAALIGEAFMRRDDLRKAVNELRYGDR</sequence>
<keyword evidence="6 9" id="KW-0822">Tryptophan biosynthesis</keyword>
<dbReference type="SUPFAM" id="SSF51366">
    <property type="entry name" value="Ribulose-phoshate binding barrel"/>
    <property type="match status" value="1"/>
</dbReference>
<accession>A0A9D1MAG7</accession>
<dbReference type="GO" id="GO:0004640">
    <property type="term" value="F:phosphoribosylanthranilate isomerase activity"/>
    <property type="evidence" value="ECO:0007669"/>
    <property type="project" value="TreeGrafter"/>
</dbReference>
<evidence type="ECO:0000313" key="11">
    <source>
        <dbReference type="EMBL" id="HIU56672.1"/>
    </source>
</evidence>
<reference evidence="11" key="1">
    <citation type="submission" date="2020-10" db="EMBL/GenBank/DDBJ databases">
        <authorList>
            <person name="Gilroy R."/>
        </authorList>
    </citation>
    <scope>NUCLEOTIDE SEQUENCE</scope>
    <source>
        <strain evidence="11">USAMLcec3-3695</strain>
    </source>
</reference>
<dbReference type="InterPro" id="IPR013798">
    <property type="entry name" value="Indole-3-glycerol_P_synth_dom"/>
</dbReference>
<evidence type="ECO:0000256" key="4">
    <source>
        <dbReference type="ARBA" id="ARBA00022605"/>
    </source>
</evidence>
<keyword evidence="8 9" id="KW-0456">Lyase</keyword>
<dbReference type="CDD" id="cd00331">
    <property type="entry name" value="IGPS"/>
    <property type="match status" value="1"/>
</dbReference>
<evidence type="ECO:0000313" key="12">
    <source>
        <dbReference type="Proteomes" id="UP000824109"/>
    </source>
</evidence>
<dbReference type="EMBL" id="DVNB01000026">
    <property type="protein sequence ID" value="HIU56672.1"/>
    <property type="molecule type" value="Genomic_DNA"/>
</dbReference>
<dbReference type="InterPro" id="IPR045186">
    <property type="entry name" value="Indole-3-glycerol_P_synth"/>
</dbReference>
<dbReference type="GO" id="GO:0004425">
    <property type="term" value="F:indole-3-glycerol-phosphate synthase activity"/>
    <property type="evidence" value="ECO:0007669"/>
    <property type="project" value="UniProtKB-UniRule"/>
</dbReference>
<evidence type="ECO:0000256" key="3">
    <source>
        <dbReference type="ARBA" id="ARBA00008737"/>
    </source>
</evidence>
<organism evidence="11 12">
    <name type="scientific">Candidatus Ornithomonoglobus merdipullorum</name>
    <dbReference type="NCBI Taxonomy" id="2840895"/>
    <lineage>
        <taxon>Bacteria</taxon>
        <taxon>Bacillati</taxon>
        <taxon>Bacillota</taxon>
        <taxon>Clostridia</taxon>
        <taxon>Candidatus Ornithomonoglobus</taxon>
    </lineage>
</organism>